<dbReference type="SUPFAM" id="SSF56349">
    <property type="entry name" value="DNA breaking-rejoining enzymes"/>
    <property type="match status" value="1"/>
</dbReference>
<gene>
    <name evidence="7" type="ORF">CWI73_03725</name>
</gene>
<evidence type="ECO:0000313" key="8">
    <source>
        <dbReference type="Proteomes" id="UP000288361"/>
    </source>
</evidence>
<evidence type="ECO:0000313" key="7">
    <source>
        <dbReference type="EMBL" id="RUO67975.1"/>
    </source>
</evidence>
<evidence type="ECO:0000256" key="3">
    <source>
        <dbReference type="ARBA" id="ARBA00023172"/>
    </source>
</evidence>
<dbReference type="Gene3D" id="1.10.443.10">
    <property type="entry name" value="Intergrase catalytic core"/>
    <property type="match status" value="1"/>
</dbReference>
<evidence type="ECO:0008006" key="9">
    <source>
        <dbReference type="Google" id="ProtNLM"/>
    </source>
</evidence>
<evidence type="ECO:0000256" key="2">
    <source>
        <dbReference type="ARBA" id="ARBA00023125"/>
    </source>
</evidence>
<dbReference type="EMBL" id="PIQA01000001">
    <property type="protein sequence ID" value="RUO67975.1"/>
    <property type="molecule type" value="Genomic_DNA"/>
</dbReference>
<dbReference type="GO" id="GO:0006310">
    <property type="term" value="P:DNA recombination"/>
    <property type="evidence" value="ECO:0007669"/>
    <property type="project" value="UniProtKB-KW"/>
</dbReference>
<dbReference type="RefSeq" id="WP_126751601.1">
    <property type="nucleotide sequence ID" value="NZ_JBHUMT010000016.1"/>
</dbReference>
<proteinExistence type="predicted"/>
<comment type="caution">
    <text evidence="7">The sequence shown here is derived from an EMBL/GenBank/DDBJ whole genome shotgun (WGS) entry which is preliminary data.</text>
</comment>
<dbReference type="AlphaFoldDB" id="A0A432YXD0"/>
<reference evidence="7 8" key="1">
    <citation type="journal article" date="2011" name="Front. Microbiol.">
        <title>Genomic signatures of strain selection and enhancement in Bacillus atrophaeus var. globigii, a historical biowarfare simulant.</title>
        <authorList>
            <person name="Gibbons H.S."/>
            <person name="Broomall S.M."/>
            <person name="McNew L.A."/>
            <person name="Daligault H."/>
            <person name="Chapman C."/>
            <person name="Bruce D."/>
            <person name="Karavis M."/>
            <person name="Krepps M."/>
            <person name="McGregor P.A."/>
            <person name="Hong C."/>
            <person name="Park K.H."/>
            <person name="Akmal A."/>
            <person name="Feldman A."/>
            <person name="Lin J.S."/>
            <person name="Chang W.E."/>
            <person name="Higgs B.W."/>
            <person name="Demirev P."/>
            <person name="Lindquist J."/>
            <person name="Liem A."/>
            <person name="Fochler E."/>
            <person name="Read T.D."/>
            <person name="Tapia R."/>
            <person name="Johnson S."/>
            <person name="Bishop-Lilly K.A."/>
            <person name="Detter C."/>
            <person name="Han C."/>
            <person name="Sozhamannan S."/>
            <person name="Rosenzweig C.N."/>
            <person name="Skowronski E.W."/>
        </authorList>
    </citation>
    <scope>NUCLEOTIDE SEQUENCE [LARGE SCALE GENOMIC DNA]</scope>
    <source>
        <strain evidence="7 8">TPS4-2</strain>
    </source>
</reference>
<keyword evidence="2 4" id="KW-0238">DNA-binding</keyword>
<evidence type="ECO:0000256" key="1">
    <source>
        <dbReference type="ARBA" id="ARBA00022908"/>
    </source>
</evidence>
<dbReference type="PROSITE" id="PS51898">
    <property type="entry name" value="TYR_RECOMBINASE"/>
    <property type="match status" value="1"/>
</dbReference>
<name>A0A432YXD0_9GAMM</name>
<feature type="domain" description="Tyr recombinase" evidence="5">
    <location>
        <begin position="183"/>
        <end position="361"/>
    </location>
</feature>
<dbReference type="InterPro" id="IPR050090">
    <property type="entry name" value="Tyrosine_recombinase_XerCD"/>
</dbReference>
<dbReference type="InterPro" id="IPR044068">
    <property type="entry name" value="CB"/>
</dbReference>
<dbReference type="InterPro" id="IPR002104">
    <property type="entry name" value="Integrase_catalytic"/>
</dbReference>
<evidence type="ECO:0000256" key="4">
    <source>
        <dbReference type="PROSITE-ProRule" id="PRU01248"/>
    </source>
</evidence>
<dbReference type="GO" id="GO:0015074">
    <property type="term" value="P:DNA integration"/>
    <property type="evidence" value="ECO:0007669"/>
    <property type="project" value="UniProtKB-KW"/>
</dbReference>
<sequence length="368" mass="43242">MSQSKTYPCGNPKIKNVSFKNGAFYYTKKEKRNGKWVTPWVRLGTTYQEAKNAYDRQFNPDFIDIKVLKISDLMYEFIEYINDREADRIPDEHPFSSNTARYYRDTCKHLAKMKLGEALVSELTESDLRYYVKSELTSKSGSRSRARSFVNMIRAAYRWKRQNDPLFNLTNPAENVFVKSPRPRQKYMTDEEFTKIIEASWGQLKYILHLAYYTALRAGDLVRITRYKCEDSDSYVDLENKEMHILTSKTKRDRVIKLDGHLLEVVEFLHKYNSDSKYLIAGERTRDKIRPNELSTRFIRARAKAGVLECRFHDIRAKSASDVYRLSQDIAISQRHLGHSTQTQTTKYLRGKFANAVEHILPEKFKDK</sequence>
<dbReference type="PANTHER" id="PTHR30349:SF64">
    <property type="entry name" value="PROPHAGE INTEGRASE INTD-RELATED"/>
    <property type="match status" value="1"/>
</dbReference>
<protein>
    <recommendedName>
        <fullName evidence="9">Integrase</fullName>
    </recommendedName>
</protein>
<dbReference type="PANTHER" id="PTHR30349">
    <property type="entry name" value="PHAGE INTEGRASE-RELATED"/>
    <property type="match status" value="1"/>
</dbReference>
<evidence type="ECO:0000259" key="6">
    <source>
        <dbReference type="PROSITE" id="PS51900"/>
    </source>
</evidence>
<dbReference type="Proteomes" id="UP000288361">
    <property type="component" value="Unassembled WGS sequence"/>
</dbReference>
<dbReference type="InterPro" id="IPR013762">
    <property type="entry name" value="Integrase-like_cat_sf"/>
</dbReference>
<dbReference type="PROSITE" id="PS51900">
    <property type="entry name" value="CB"/>
    <property type="match status" value="1"/>
</dbReference>
<keyword evidence="1" id="KW-0229">DNA integration</keyword>
<evidence type="ECO:0000259" key="5">
    <source>
        <dbReference type="PROSITE" id="PS51898"/>
    </source>
</evidence>
<feature type="domain" description="Core-binding (CB)" evidence="6">
    <location>
        <begin position="68"/>
        <end position="161"/>
    </location>
</feature>
<dbReference type="Pfam" id="PF00589">
    <property type="entry name" value="Phage_integrase"/>
    <property type="match status" value="1"/>
</dbReference>
<accession>A0A432YXD0</accession>
<organism evidence="7 8">
    <name type="scientific">Idiomarina piscisalsi</name>
    <dbReference type="NCBI Taxonomy" id="1096243"/>
    <lineage>
        <taxon>Bacteria</taxon>
        <taxon>Pseudomonadati</taxon>
        <taxon>Pseudomonadota</taxon>
        <taxon>Gammaproteobacteria</taxon>
        <taxon>Alteromonadales</taxon>
        <taxon>Idiomarinaceae</taxon>
        <taxon>Idiomarina</taxon>
    </lineage>
</organism>
<dbReference type="GO" id="GO:0003677">
    <property type="term" value="F:DNA binding"/>
    <property type="evidence" value="ECO:0007669"/>
    <property type="project" value="UniProtKB-UniRule"/>
</dbReference>
<dbReference type="InterPro" id="IPR011010">
    <property type="entry name" value="DNA_brk_join_enz"/>
</dbReference>
<keyword evidence="3" id="KW-0233">DNA recombination</keyword>